<sequence length="461" mass="51539">MNKKQSIKDSLSKSFFPLVFFLIFACSLGSLYVTNIGPKTLGDYDMHLFNTYALATGQVKGSFEADSDSHNMKKMVIHGSKSYLSREGANWAYENSVINPFQKDENLDLQVKSFNGPNTSTKELVRTQYPMINWMFPAVGLKVGMLLKLGTFQAWTLARIANLMSYVFIMALSITLLPKGKWLFSAIGSFPLSVFLASSVSADATNISVTALFVAFILNLKKSSTLNNKISHTEIAFLMLFTVIFFNLKVAYVPVLLLVFLLPNKFFSIRKKLLAGSGSVLIGLVSYFLWSKTFSTVLTSFYGLQDNVSFVKHHLISAFFACWNFALNTPLYFLSAIGTDSAGAKLSALTAMFGIFILVLSIIFNYNSFSGNDNIKLTSRISKYFPIILAVTVYFAVLLLTLFVLLVTWTKVYPGGIDKTYDVSDIKGLQMRYFLPLMFLSVLFYYVDDSCEVSKSERKNG</sequence>
<dbReference type="PROSITE" id="PS51257">
    <property type="entry name" value="PROKAR_LIPOPROTEIN"/>
    <property type="match status" value="1"/>
</dbReference>
<feature type="transmembrane region" description="Helical" evidence="1">
    <location>
        <begin position="15"/>
        <end position="34"/>
    </location>
</feature>
<name>A0ABS5QRE0_9LACO</name>
<feature type="transmembrane region" description="Helical" evidence="1">
    <location>
        <begin position="310"/>
        <end position="334"/>
    </location>
</feature>
<reference evidence="2 3" key="1">
    <citation type="submission" date="2020-02" db="EMBL/GenBank/DDBJ databases">
        <title>Fructobacillus sp. isolated from paper mulberry of Taiwan.</title>
        <authorList>
            <person name="Lin S.-T."/>
        </authorList>
    </citation>
    <scope>NUCLEOTIDE SEQUENCE [LARGE SCALE GENOMIC DNA]</scope>
    <source>
        <strain evidence="2 3">M1-10</strain>
    </source>
</reference>
<keyword evidence="1" id="KW-0472">Membrane</keyword>
<gene>
    <name evidence="2" type="ORF">G6R27_02400</name>
</gene>
<keyword evidence="3" id="KW-1185">Reference proteome</keyword>
<organism evidence="2 3">
    <name type="scientific">Fructobacillus papyriferae</name>
    <dbReference type="NCBI Taxonomy" id="2713171"/>
    <lineage>
        <taxon>Bacteria</taxon>
        <taxon>Bacillati</taxon>
        <taxon>Bacillota</taxon>
        <taxon>Bacilli</taxon>
        <taxon>Lactobacillales</taxon>
        <taxon>Lactobacillaceae</taxon>
        <taxon>Fructobacillus</taxon>
    </lineage>
</organism>
<accession>A0ABS5QRE0</accession>
<dbReference type="EMBL" id="JAAMFI010000001">
    <property type="protein sequence ID" value="MBS9334889.1"/>
    <property type="molecule type" value="Genomic_DNA"/>
</dbReference>
<dbReference type="RefSeq" id="WP_213819482.1">
    <property type="nucleotide sequence ID" value="NZ_JAAMFI010000001.1"/>
</dbReference>
<feature type="transmembrane region" description="Helical" evidence="1">
    <location>
        <begin position="430"/>
        <end position="447"/>
    </location>
</feature>
<feature type="transmembrane region" description="Helical" evidence="1">
    <location>
        <begin position="346"/>
        <end position="364"/>
    </location>
</feature>
<feature type="transmembrane region" description="Helical" evidence="1">
    <location>
        <begin position="237"/>
        <end position="261"/>
    </location>
</feature>
<evidence type="ECO:0000313" key="2">
    <source>
        <dbReference type="EMBL" id="MBS9334889.1"/>
    </source>
</evidence>
<feature type="transmembrane region" description="Helical" evidence="1">
    <location>
        <begin position="190"/>
        <end position="217"/>
    </location>
</feature>
<evidence type="ECO:0000313" key="3">
    <source>
        <dbReference type="Proteomes" id="UP001519418"/>
    </source>
</evidence>
<feature type="transmembrane region" description="Helical" evidence="1">
    <location>
        <begin position="157"/>
        <end position="178"/>
    </location>
</feature>
<protein>
    <submittedName>
        <fullName evidence="2">DUF2142 domain-containing protein</fullName>
    </submittedName>
</protein>
<comment type="caution">
    <text evidence="2">The sequence shown here is derived from an EMBL/GenBank/DDBJ whole genome shotgun (WGS) entry which is preliminary data.</text>
</comment>
<keyword evidence="1" id="KW-0812">Transmembrane</keyword>
<evidence type="ECO:0000256" key="1">
    <source>
        <dbReference type="SAM" id="Phobius"/>
    </source>
</evidence>
<dbReference type="Proteomes" id="UP001519418">
    <property type="component" value="Unassembled WGS sequence"/>
</dbReference>
<dbReference type="InterPro" id="IPR018674">
    <property type="entry name" value="DUF2142_membrane"/>
</dbReference>
<feature type="transmembrane region" description="Helical" evidence="1">
    <location>
        <begin position="384"/>
        <end position="409"/>
    </location>
</feature>
<proteinExistence type="predicted"/>
<keyword evidence="1" id="KW-1133">Transmembrane helix</keyword>
<dbReference type="Pfam" id="PF09913">
    <property type="entry name" value="DUF2142"/>
    <property type="match status" value="1"/>
</dbReference>